<keyword evidence="7" id="KW-0408">Iron</keyword>
<gene>
    <name evidence="11" type="ORF">EB796_005319</name>
</gene>
<comment type="subcellular location">
    <subcellularLocation>
        <location evidence="2">Nucleus</location>
    </subcellularLocation>
</comment>
<feature type="signal peptide" evidence="9">
    <location>
        <begin position="1"/>
        <end position="27"/>
    </location>
</feature>
<dbReference type="Proteomes" id="UP000593567">
    <property type="component" value="Unassembled WGS sequence"/>
</dbReference>
<dbReference type="InterPro" id="IPR037151">
    <property type="entry name" value="AlkB-like_sf"/>
</dbReference>
<comment type="caution">
    <text evidence="11">The sequence shown here is derived from an EMBL/GenBank/DDBJ whole genome shotgun (WGS) entry which is preliminary data.</text>
</comment>
<keyword evidence="5" id="KW-0223">Dioxygenase</keyword>
<dbReference type="InterPro" id="IPR027450">
    <property type="entry name" value="AlkB-like"/>
</dbReference>
<evidence type="ECO:0000259" key="10">
    <source>
        <dbReference type="PROSITE" id="PS51471"/>
    </source>
</evidence>
<name>A0A7J7KEM1_BUGNE</name>
<dbReference type="GO" id="GO:0051213">
    <property type="term" value="F:dioxygenase activity"/>
    <property type="evidence" value="ECO:0007669"/>
    <property type="project" value="UniProtKB-KW"/>
</dbReference>
<sequence>MTITISNFLDLVTFLCLQIQAGMEVKALPPRISYFPNFITAEEEEFLMRKVYDAPKIKWTQLSNRRLQNWGGLPHSKGMIQEPLPTWLQSFMDRITESTGAFTATTQPNHCLVNEYRPGQGIMPHEDGNMFYPTVSTITLGSHTVLDFYKHINDEDCDTLSVEDRHIGSVLLERRSLVLVQDSMYKTHLHGIKEVACDTLSQSIANLDHTEHSLGDQLPRDTRVSLTIRHVNKTTNISKSISLFGKHKK</sequence>
<comment type="cofactor">
    <cofactor evidence="1">
        <name>Fe(2+)</name>
        <dbReference type="ChEBI" id="CHEBI:29033"/>
    </cofactor>
</comment>
<dbReference type="PANTHER" id="PTHR46030">
    <property type="entry name" value="ALPHA-KETOGLUTARATE-DEPENDENT DIOXYGENASE ALKB HOMOLOG 6"/>
    <property type="match status" value="1"/>
</dbReference>
<evidence type="ECO:0000313" key="11">
    <source>
        <dbReference type="EMBL" id="KAF6036374.1"/>
    </source>
</evidence>
<evidence type="ECO:0000256" key="5">
    <source>
        <dbReference type="ARBA" id="ARBA00022964"/>
    </source>
</evidence>
<dbReference type="Pfam" id="PF13532">
    <property type="entry name" value="2OG-FeII_Oxy_2"/>
    <property type="match status" value="1"/>
</dbReference>
<evidence type="ECO:0000256" key="2">
    <source>
        <dbReference type="ARBA" id="ARBA00004123"/>
    </source>
</evidence>
<protein>
    <submittedName>
        <fullName evidence="11">ALKBH6</fullName>
    </submittedName>
</protein>
<reference evidence="11" key="1">
    <citation type="submission" date="2020-06" db="EMBL/GenBank/DDBJ databases">
        <title>Draft genome of Bugula neritina, a colonial animal packing powerful symbionts and potential medicines.</title>
        <authorList>
            <person name="Rayko M."/>
        </authorList>
    </citation>
    <scope>NUCLEOTIDE SEQUENCE [LARGE SCALE GENOMIC DNA]</scope>
    <source>
        <strain evidence="11">Kwan_BN1</strain>
    </source>
</reference>
<dbReference type="PROSITE" id="PS51471">
    <property type="entry name" value="FE2OG_OXY"/>
    <property type="match status" value="1"/>
</dbReference>
<dbReference type="EMBL" id="VXIV02000738">
    <property type="protein sequence ID" value="KAF6036374.1"/>
    <property type="molecule type" value="Genomic_DNA"/>
</dbReference>
<organism evidence="11 12">
    <name type="scientific">Bugula neritina</name>
    <name type="common">Brown bryozoan</name>
    <name type="synonym">Sertularia neritina</name>
    <dbReference type="NCBI Taxonomy" id="10212"/>
    <lineage>
        <taxon>Eukaryota</taxon>
        <taxon>Metazoa</taxon>
        <taxon>Spiralia</taxon>
        <taxon>Lophotrochozoa</taxon>
        <taxon>Bryozoa</taxon>
        <taxon>Gymnolaemata</taxon>
        <taxon>Cheilostomatida</taxon>
        <taxon>Flustrina</taxon>
        <taxon>Buguloidea</taxon>
        <taxon>Bugulidae</taxon>
        <taxon>Bugula</taxon>
    </lineage>
</organism>
<evidence type="ECO:0000256" key="3">
    <source>
        <dbReference type="ARBA" id="ARBA00007879"/>
    </source>
</evidence>
<keyword evidence="8" id="KW-0539">Nucleus</keyword>
<dbReference type="Gene3D" id="2.60.120.590">
    <property type="entry name" value="Alpha-ketoglutarate-dependent dioxygenase AlkB-like"/>
    <property type="match status" value="1"/>
</dbReference>
<evidence type="ECO:0000313" key="12">
    <source>
        <dbReference type="Proteomes" id="UP000593567"/>
    </source>
</evidence>
<evidence type="ECO:0000256" key="7">
    <source>
        <dbReference type="ARBA" id="ARBA00023004"/>
    </source>
</evidence>
<feature type="chain" id="PRO_5029722455" evidence="9">
    <location>
        <begin position="28"/>
        <end position="249"/>
    </location>
</feature>
<dbReference type="PANTHER" id="PTHR46030:SF1">
    <property type="entry name" value="ALPHA-KETOGLUTARATE-DEPENDENT DIOXYGENASE ALKB HOMOLOG 6"/>
    <property type="match status" value="1"/>
</dbReference>
<keyword evidence="12" id="KW-1185">Reference proteome</keyword>
<keyword evidence="4" id="KW-0479">Metal-binding</keyword>
<dbReference type="AlphaFoldDB" id="A0A7J7KEM1"/>
<keyword evidence="6" id="KW-0560">Oxidoreductase</keyword>
<dbReference type="InterPro" id="IPR032862">
    <property type="entry name" value="ALKBH6"/>
</dbReference>
<evidence type="ECO:0000256" key="9">
    <source>
        <dbReference type="SAM" id="SignalP"/>
    </source>
</evidence>
<accession>A0A7J7KEM1</accession>
<keyword evidence="9" id="KW-0732">Signal</keyword>
<comment type="similarity">
    <text evidence="3">Belongs to the alkB family.</text>
</comment>
<feature type="domain" description="Fe2OG dioxygenase" evidence="10">
    <location>
        <begin position="107"/>
        <end position="232"/>
    </location>
</feature>
<dbReference type="SUPFAM" id="SSF51197">
    <property type="entry name" value="Clavaminate synthase-like"/>
    <property type="match status" value="1"/>
</dbReference>
<evidence type="ECO:0000256" key="4">
    <source>
        <dbReference type="ARBA" id="ARBA00022723"/>
    </source>
</evidence>
<dbReference type="OrthoDB" id="412814at2759"/>
<dbReference type="GO" id="GO:0005634">
    <property type="term" value="C:nucleus"/>
    <property type="evidence" value="ECO:0007669"/>
    <property type="project" value="UniProtKB-SubCell"/>
</dbReference>
<proteinExistence type="inferred from homology"/>
<evidence type="ECO:0000256" key="1">
    <source>
        <dbReference type="ARBA" id="ARBA00001954"/>
    </source>
</evidence>
<dbReference type="InterPro" id="IPR005123">
    <property type="entry name" value="Oxoglu/Fe-dep_dioxygenase_dom"/>
</dbReference>
<dbReference type="GO" id="GO:0046872">
    <property type="term" value="F:metal ion binding"/>
    <property type="evidence" value="ECO:0007669"/>
    <property type="project" value="UniProtKB-KW"/>
</dbReference>
<evidence type="ECO:0000256" key="6">
    <source>
        <dbReference type="ARBA" id="ARBA00023002"/>
    </source>
</evidence>
<evidence type="ECO:0000256" key="8">
    <source>
        <dbReference type="ARBA" id="ARBA00023242"/>
    </source>
</evidence>